<feature type="domain" description="Squalene cyclase N-terminal" evidence="5">
    <location>
        <begin position="23"/>
        <end position="321"/>
    </location>
</feature>
<dbReference type="GO" id="GO:0005811">
    <property type="term" value="C:lipid droplet"/>
    <property type="evidence" value="ECO:0007669"/>
    <property type="project" value="InterPro"/>
</dbReference>
<dbReference type="EC" id="5.4.99.-" evidence="3"/>
<dbReference type="CDD" id="cd02892">
    <property type="entry name" value="SQCY_1"/>
    <property type="match status" value="1"/>
</dbReference>
<name>A0A4P7NK85_PYROR</name>
<reference evidence="6 7" key="1">
    <citation type="journal article" date="2019" name="Mol. Biol. Evol.">
        <title>Blast fungal genomes show frequent chromosomal changes, gene gains and losses, and effector gene turnover.</title>
        <authorList>
            <person name="Gomez Luciano L.B."/>
            <person name="Jason Tsai I."/>
            <person name="Chuma I."/>
            <person name="Tosa Y."/>
            <person name="Chen Y.H."/>
            <person name="Li J.Y."/>
            <person name="Li M.Y."/>
            <person name="Jade Lu M.Y."/>
            <person name="Nakayashiki H."/>
            <person name="Li W.H."/>
        </authorList>
    </citation>
    <scope>NUCLEOTIDE SEQUENCE [LARGE SCALE GENOMIC DNA]</scope>
    <source>
        <strain evidence="6">MZ5-1-6</strain>
    </source>
</reference>
<evidence type="ECO:0000256" key="3">
    <source>
        <dbReference type="RuleBase" id="RU362003"/>
    </source>
</evidence>
<dbReference type="InterPro" id="IPR006400">
    <property type="entry name" value="Hopene-cyclase"/>
</dbReference>
<comment type="similarity">
    <text evidence="3">Belongs to the terpene cyclase/mutase family.</text>
</comment>
<evidence type="ECO:0000256" key="2">
    <source>
        <dbReference type="ARBA" id="ARBA00023235"/>
    </source>
</evidence>
<evidence type="ECO:0000259" key="5">
    <source>
        <dbReference type="Pfam" id="PF13249"/>
    </source>
</evidence>
<accession>A0A4P7NK85</accession>
<dbReference type="NCBIfam" id="TIGR01787">
    <property type="entry name" value="squalene_cyclas"/>
    <property type="match status" value="1"/>
</dbReference>
<dbReference type="EMBL" id="CP034208">
    <property type="protein sequence ID" value="QBZ62436.1"/>
    <property type="molecule type" value="Genomic_DNA"/>
</dbReference>
<dbReference type="InterPro" id="IPR032697">
    <property type="entry name" value="SQ_cyclase_N"/>
</dbReference>
<evidence type="ECO:0000256" key="1">
    <source>
        <dbReference type="ARBA" id="ARBA00022737"/>
    </source>
</evidence>
<dbReference type="Gene3D" id="1.50.10.20">
    <property type="match status" value="2"/>
</dbReference>
<keyword evidence="2 3" id="KW-0413">Isomerase</keyword>
<feature type="domain" description="Squalene cyclase C-terminal" evidence="4">
    <location>
        <begin position="332"/>
        <end position="676"/>
    </location>
</feature>
<dbReference type="Pfam" id="PF13249">
    <property type="entry name" value="SQHop_cyclase_N"/>
    <property type="match status" value="1"/>
</dbReference>
<dbReference type="PANTHER" id="PTHR11764">
    <property type="entry name" value="TERPENE CYCLASE/MUTASE FAMILY MEMBER"/>
    <property type="match status" value="1"/>
</dbReference>
<dbReference type="InterPro" id="IPR032696">
    <property type="entry name" value="SQ_cyclase_C"/>
</dbReference>
<evidence type="ECO:0000259" key="4">
    <source>
        <dbReference type="Pfam" id="PF13243"/>
    </source>
</evidence>
<dbReference type="InterPro" id="IPR008930">
    <property type="entry name" value="Terpenoid_cyclase/PrenylTrfase"/>
</dbReference>
<evidence type="ECO:0000313" key="6">
    <source>
        <dbReference type="EMBL" id="QBZ62436.1"/>
    </source>
</evidence>
<dbReference type="SFLD" id="SFLDG01016">
    <property type="entry name" value="Prenyltransferase_Like_2"/>
    <property type="match status" value="1"/>
</dbReference>
<dbReference type="InterPro" id="IPR018333">
    <property type="entry name" value="Squalene_cyclase"/>
</dbReference>
<dbReference type="GO" id="GO:0016866">
    <property type="term" value="F:intramolecular transferase activity"/>
    <property type="evidence" value="ECO:0007669"/>
    <property type="project" value="InterPro"/>
</dbReference>
<dbReference type="PANTHER" id="PTHR11764:SF82">
    <property type="entry name" value="TERPENE CYCLASE_MUTASE FAMILY MEMBER"/>
    <property type="match status" value="1"/>
</dbReference>
<organism evidence="6 7">
    <name type="scientific">Pyricularia oryzae</name>
    <name type="common">Rice blast fungus</name>
    <name type="synonym">Magnaporthe oryzae</name>
    <dbReference type="NCBI Taxonomy" id="318829"/>
    <lineage>
        <taxon>Eukaryota</taxon>
        <taxon>Fungi</taxon>
        <taxon>Dikarya</taxon>
        <taxon>Ascomycota</taxon>
        <taxon>Pezizomycotina</taxon>
        <taxon>Sordariomycetes</taxon>
        <taxon>Sordariomycetidae</taxon>
        <taxon>Magnaporthales</taxon>
        <taxon>Pyriculariaceae</taxon>
        <taxon>Pyricularia</taxon>
    </lineage>
</organism>
<dbReference type="GO" id="GO:0016104">
    <property type="term" value="P:triterpenoid biosynthetic process"/>
    <property type="evidence" value="ECO:0007669"/>
    <property type="project" value="InterPro"/>
</dbReference>
<sequence length="683" mass="77241">MSPFLQASDDNNPLFKESCQALDHATEFARDTLVNKEHWCGWVLSNVTVTAEWIFLQYILGLEMSNEDRRGFLKHFTSSQRPDGSWSLATQTTTGGELSCTIEAYLALKILGVSPEEDYMVRARDYVRSHGGAEKMRMLSRFHLAMFGLIPWAAVPQMPPELIFMPSWSLVNIYKFSSWARCNIVGLCMLRVHEPLYALPNGKQLDNDYLDELWLDPYHKAIPYTVPYLQLMQTSPLGVLFQLGDLFLWLLSFLGFWFLRRWAVSSSIQWTLDHQEPSGDWGGIYPPMHHNILALMLEGWSQDDPVIQRGIGACQRFLAEDPAHGKWMQPSVSPVWDTFLMIRAVADAKTTDDADKLLVKPVDWVLAQQIDDDHIGDWRIYRPDIPAGGFAFEYFNKWYPDVDDTAVGVVALLRHDPSLVNDDRILKAAAWTLGMQNRDFGWAAFDADNDAFYLHATPFSDMDSLTDSSTPDVTGHVLEMLGLMYRLERQGRVKSPEMLAFLSQSHGACDRGLGYLLGSQEAFGGWYGRWGVNYIFGTSAALCALAYFADRKGVRGKMAAGADWLRSRQNPDGGWGELLESYDDKALAGRGRSTPSQTAWALQGLLELEDPRGEVVEAGVNWLLRHQVTSPSRNSGRVSATWPEDDYTATGFPGHFYLKYELYCHYFPMMALARYRSCIQDGA</sequence>
<dbReference type="NCBIfam" id="TIGR01507">
    <property type="entry name" value="hopene_cyclase"/>
    <property type="match status" value="1"/>
</dbReference>
<dbReference type="Proteomes" id="UP000294847">
    <property type="component" value="Chromosome 5"/>
</dbReference>
<dbReference type="SUPFAM" id="SSF48239">
    <property type="entry name" value="Terpenoid cyclases/Protein prenyltransferases"/>
    <property type="match status" value="2"/>
</dbReference>
<dbReference type="Pfam" id="PF13243">
    <property type="entry name" value="SQHop_cyclase_C"/>
    <property type="match status" value="1"/>
</dbReference>
<dbReference type="AlphaFoldDB" id="A0A4P7NK85"/>
<evidence type="ECO:0000313" key="7">
    <source>
        <dbReference type="Proteomes" id="UP000294847"/>
    </source>
</evidence>
<gene>
    <name evidence="6" type="ORF">PoMZ_11316</name>
</gene>
<protein>
    <recommendedName>
        <fullName evidence="3">Terpene cyclase/mutase family member</fullName>
        <ecNumber evidence="3">5.4.99.-</ecNumber>
    </recommendedName>
</protein>
<keyword evidence="1" id="KW-0677">Repeat</keyword>
<proteinExistence type="inferred from homology"/>